<dbReference type="GO" id="GO:0006412">
    <property type="term" value="P:translation"/>
    <property type="evidence" value="ECO:0007669"/>
    <property type="project" value="UniProtKB-UniRule"/>
</dbReference>
<evidence type="ECO:0000256" key="3">
    <source>
        <dbReference type="HAMAP-Rule" id="MF_00385"/>
    </source>
</evidence>
<sequence length="171" mass="18203">MAVRIRLKKMGRTHRPFFRVCAFDHHAPRDGKALEELGVYDTSVADTDARAVLNGERIAYWLSVGAQPTEKVAVLIKKYGKDGTHLAQQQEALSKKAQPKVVPDPGAPASLPKKKEEEPAPTEAAATEAPAEVAAESAPAESTTEPPVAETATEEKPAETAAAPEEAAAKE</sequence>
<keyword evidence="6" id="KW-1185">Reference proteome</keyword>
<dbReference type="NCBIfam" id="TIGR00002">
    <property type="entry name" value="S16"/>
    <property type="match status" value="1"/>
</dbReference>
<feature type="compositionally biased region" description="Low complexity" evidence="4">
    <location>
        <begin position="159"/>
        <end position="171"/>
    </location>
</feature>
<dbReference type="KEGG" id="bgok:Pr1d_22360"/>
<name>A0A5B9Q7H6_9BACT</name>
<proteinExistence type="inferred from homology"/>
<evidence type="ECO:0000313" key="6">
    <source>
        <dbReference type="Proteomes" id="UP000323917"/>
    </source>
</evidence>
<reference evidence="5 6" key="1">
    <citation type="submission" date="2019-08" db="EMBL/GenBank/DDBJ databases">
        <title>Deep-cultivation of Planctomycetes and their phenomic and genomic characterization uncovers novel biology.</title>
        <authorList>
            <person name="Wiegand S."/>
            <person name="Jogler M."/>
            <person name="Boedeker C."/>
            <person name="Pinto D."/>
            <person name="Vollmers J."/>
            <person name="Rivas-Marin E."/>
            <person name="Kohn T."/>
            <person name="Peeters S.H."/>
            <person name="Heuer A."/>
            <person name="Rast P."/>
            <person name="Oberbeckmann S."/>
            <person name="Bunk B."/>
            <person name="Jeske O."/>
            <person name="Meyerdierks A."/>
            <person name="Storesund J.E."/>
            <person name="Kallscheuer N."/>
            <person name="Luecker S."/>
            <person name="Lage O.M."/>
            <person name="Pohl T."/>
            <person name="Merkel B.J."/>
            <person name="Hornburger P."/>
            <person name="Mueller R.-W."/>
            <person name="Bruemmer F."/>
            <person name="Labrenz M."/>
            <person name="Spormann A.M."/>
            <person name="Op den Camp H."/>
            <person name="Overmann J."/>
            <person name="Amann R."/>
            <person name="Jetten M.S.M."/>
            <person name="Mascher T."/>
            <person name="Medema M.H."/>
            <person name="Devos D.P."/>
            <person name="Kaster A.-K."/>
            <person name="Ovreas L."/>
            <person name="Rohde M."/>
            <person name="Galperin M.Y."/>
            <person name="Jogler C."/>
        </authorList>
    </citation>
    <scope>NUCLEOTIDE SEQUENCE [LARGE SCALE GENOMIC DNA]</scope>
    <source>
        <strain evidence="5 6">Pr1d</strain>
    </source>
</reference>
<dbReference type="Pfam" id="PF00886">
    <property type="entry name" value="Ribosomal_S16"/>
    <property type="match status" value="1"/>
</dbReference>
<dbReference type="PANTHER" id="PTHR12919">
    <property type="entry name" value="30S RIBOSOMAL PROTEIN S16"/>
    <property type="match status" value="1"/>
</dbReference>
<feature type="compositionally biased region" description="Low complexity" evidence="4">
    <location>
        <begin position="121"/>
        <end position="151"/>
    </location>
</feature>
<dbReference type="SUPFAM" id="SSF54565">
    <property type="entry name" value="Ribosomal protein S16"/>
    <property type="match status" value="1"/>
</dbReference>
<dbReference type="EMBL" id="CP042913">
    <property type="protein sequence ID" value="QEG34947.1"/>
    <property type="molecule type" value="Genomic_DNA"/>
</dbReference>
<dbReference type="InterPro" id="IPR000307">
    <property type="entry name" value="Ribosomal_bS16"/>
</dbReference>
<gene>
    <name evidence="3 5" type="primary">rpsP</name>
    <name evidence="5" type="ORF">Pr1d_22360</name>
</gene>
<evidence type="ECO:0000256" key="2">
    <source>
        <dbReference type="ARBA" id="ARBA00023274"/>
    </source>
</evidence>
<dbReference type="PANTHER" id="PTHR12919:SF20">
    <property type="entry name" value="SMALL RIBOSOMAL SUBUNIT PROTEIN BS16M"/>
    <property type="match status" value="1"/>
</dbReference>
<evidence type="ECO:0000313" key="5">
    <source>
        <dbReference type="EMBL" id="QEG34947.1"/>
    </source>
</evidence>
<dbReference type="HAMAP" id="MF_00385">
    <property type="entry name" value="Ribosomal_bS16"/>
    <property type="match status" value="1"/>
</dbReference>
<keyword evidence="2 3" id="KW-0687">Ribonucleoprotein</keyword>
<dbReference type="GO" id="GO:0015935">
    <property type="term" value="C:small ribosomal subunit"/>
    <property type="evidence" value="ECO:0007669"/>
    <property type="project" value="TreeGrafter"/>
</dbReference>
<dbReference type="GO" id="GO:0005737">
    <property type="term" value="C:cytoplasm"/>
    <property type="evidence" value="ECO:0007669"/>
    <property type="project" value="UniProtKB-ARBA"/>
</dbReference>
<dbReference type="InterPro" id="IPR023803">
    <property type="entry name" value="Ribosomal_bS16_dom_sf"/>
</dbReference>
<dbReference type="OrthoDB" id="9807878at2"/>
<keyword evidence="1 3" id="KW-0689">Ribosomal protein</keyword>
<dbReference type="GO" id="GO:0003735">
    <property type="term" value="F:structural constituent of ribosome"/>
    <property type="evidence" value="ECO:0007669"/>
    <property type="project" value="InterPro"/>
</dbReference>
<accession>A0A5B9Q7H6</accession>
<evidence type="ECO:0000256" key="1">
    <source>
        <dbReference type="ARBA" id="ARBA00022980"/>
    </source>
</evidence>
<dbReference type="Proteomes" id="UP000323917">
    <property type="component" value="Chromosome"/>
</dbReference>
<protein>
    <recommendedName>
        <fullName evidence="3">Small ribosomal subunit protein bS16</fullName>
    </recommendedName>
</protein>
<dbReference type="RefSeq" id="WP_148073519.1">
    <property type="nucleotide sequence ID" value="NZ_CP042913.1"/>
</dbReference>
<evidence type="ECO:0000256" key="4">
    <source>
        <dbReference type="SAM" id="MobiDB-lite"/>
    </source>
</evidence>
<comment type="similarity">
    <text evidence="3">Belongs to the bacterial ribosomal protein bS16 family.</text>
</comment>
<dbReference type="AlphaFoldDB" id="A0A5B9Q7H6"/>
<organism evidence="5 6">
    <name type="scientific">Bythopirellula goksoeyrii</name>
    <dbReference type="NCBI Taxonomy" id="1400387"/>
    <lineage>
        <taxon>Bacteria</taxon>
        <taxon>Pseudomonadati</taxon>
        <taxon>Planctomycetota</taxon>
        <taxon>Planctomycetia</taxon>
        <taxon>Pirellulales</taxon>
        <taxon>Lacipirellulaceae</taxon>
        <taxon>Bythopirellula</taxon>
    </lineage>
</organism>
<feature type="region of interest" description="Disordered" evidence="4">
    <location>
        <begin position="87"/>
        <end position="171"/>
    </location>
</feature>
<dbReference type="Gene3D" id="3.30.1320.10">
    <property type="match status" value="1"/>
</dbReference>